<dbReference type="GO" id="GO:0016151">
    <property type="term" value="F:nickel cation binding"/>
    <property type="evidence" value="ECO:0007669"/>
    <property type="project" value="UniProtKB-UniRule"/>
</dbReference>
<comment type="similarity">
    <text evidence="2">Belongs to the LarC family.</text>
</comment>
<dbReference type="OrthoDB" id="9765625at2"/>
<sequence length="403" mass="44083">MRAIYLDCFAGISGNMFLGAMLQAGVPAAVLEKELVKLPIGDEFFLKVSDVVRNGIHAAYVEVKETKAINHEHEHHHHHHEHRTMRDIREMLEQSSLAMPIKQQALAIFMEIAKAEGKVHGKPADEVAFHEVGAVDSVVDIVGAAICLDYLGIERVFVSPLTLGSGFVSCAHGLMPIPAPAVAELLLGWQTMPGTEKKELVTPTGAGIVKALGVYSEGLPKGFEAECIGYGAGSHELTIPNVLRLYVGEYRGTESGNLSILEANIDDMNPQLYGYLFDKLFAAGALDVWTTPILMKKNRPAQKLSVLVDEAGKDACVNLIFTESTSIGVRVMPVAKRLEASRHIAKVETKYGVVNCKVSAWKGKLCSLSPEYEDCRRLAEEKTVPLKEVQQEAVRVFKERLGE</sequence>
<evidence type="ECO:0000313" key="4">
    <source>
        <dbReference type="Proteomes" id="UP000323646"/>
    </source>
</evidence>
<dbReference type="Gene3D" id="3.10.20.300">
    <property type="entry name" value="mk0293 like domain"/>
    <property type="match status" value="1"/>
</dbReference>
<dbReference type="EC" id="4.99.1.12" evidence="2"/>
<dbReference type="Pfam" id="PF01969">
    <property type="entry name" value="Ni_insertion"/>
    <property type="match status" value="1"/>
</dbReference>
<dbReference type="HAMAP" id="MF_01074">
    <property type="entry name" value="LarC"/>
    <property type="match status" value="1"/>
</dbReference>
<dbReference type="Gene3D" id="3.30.70.1380">
    <property type="entry name" value="Transcriptional regulatory protein pf0864 domain like"/>
    <property type="match status" value="1"/>
</dbReference>
<dbReference type="PANTHER" id="PTHR36566">
    <property type="entry name" value="NICKEL INSERTION PROTEIN-RELATED"/>
    <property type="match status" value="1"/>
</dbReference>
<dbReference type="NCBIfam" id="TIGR00299">
    <property type="entry name" value="nickel pincer cofactor biosynthesis protein LarC"/>
    <property type="match status" value="1"/>
</dbReference>
<dbReference type="GO" id="GO:0051604">
    <property type="term" value="P:protein maturation"/>
    <property type="evidence" value="ECO:0007669"/>
    <property type="project" value="UniProtKB-UniRule"/>
</dbReference>
<protein>
    <recommendedName>
        <fullName evidence="2">Pyridinium-3,5-bisthiocarboxylic acid mononucleotide nickel insertion protein</fullName>
        <shortName evidence="2">P2TMN nickel insertion protein</shortName>
        <ecNumber evidence="2">4.99.1.12</ecNumber>
    </recommendedName>
    <alternativeName>
        <fullName evidence="2">Nickel-pincer cofactor biosynthesis protein LarC</fullName>
    </alternativeName>
</protein>
<dbReference type="PANTHER" id="PTHR36566:SF1">
    <property type="entry name" value="PYRIDINIUM-3,5-BISTHIOCARBOXYLIC ACID MONONUCLEOTIDE NICKEL INSERTION PROTEIN"/>
    <property type="match status" value="1"/>
</dbReference>
<keyword evidence="1 2" id="KW-0533">Nickel</keyword>
<reference evidence="3 4" key="1">
    <citation type="submission" date="2019-08" db="EMBL/GenBank/DDBJ databases">
        <title>Selenomonas sp. mPRGC5 and Selenomonas sp. mPRGC8 isolated from ruminal fluid of dairy goat (Capra hircus).</title>
        <authorList>
            <person name="Poothong S."/>
            <person name="Nuengjamnong C."/>
            <person name="Tanasupawat S."/>
        </authorList>
    </citation>
    <scope>NUCLEOTIDE SEQUENCE [LARGE SCALE GENOMIC DNA]</scope>
    <source>
        <strain evidence="4">mPRGC5</strain>
    </source>
</reference>
<dbReference type="EMBL" id="VTOY01000010">
    <property type="protein sequence ID" value="TYZ21112.1"/>
    <property type="molecule type" value="Genomic_DNA"/>
</dbReference>
<dbReference type="AlphaFoldDB" id="A0A5D6W0Y2"/>
<keyword evidence="4" id="KW-1185">Reference proteome</keyword>
<comment type="catalytic activity">
    <reaction evidence="2">
        <text>Ni(II)-pyridinium-3,5-bisthiocarboxylate mononucleotide = pyridinium-3,5-bisthiocarboxylate mononucleotide + Ni(2+)</text>
        <dbReference type="Rhea" id="RHEA:54784"/>
        <dbReference type="ChEBI" id="CHEBI:49786"/>
        <dbReference type="ChEBI" id="CHEBI:137372"/>
        <dbReference type="ChEBI" id="CHEBI:137373"/>
        <dbReference type="EC" id="4.99.1.12"/>
    </reaction>
</comment>
<evidence type="ECO:0000313" key="3">
    <source>
        <dbReference type="EMBL" id="TYZ21112.1"/>
    </source>
</evidence>
<dbReference type="GO" id="GO:0016829">
    <property type="term" value="F:lyase activity"/>
    <property type="evidence" value="ECO:0007669"/>
    <property type="project" value="UniProtKB-UniRule"/>
</dbReference>
<comment type="function">
    <text evidence="2">Involved in the biosynthesis of a nickel-pincer cofactor ((SCS)Ni(II) pincer complex). Binds Ni(2+), and functions in nickel delivery to pyridinium-3,5-bisthiocarboxylic acid mononucleotide (P2TMN), to form the mature cofactor. Is thus probably required for the activation of nickel-pincer cofactor-dependent enzymes.</text>
</comment>
<evidence type="ECO:0000256" key="2">
    <source>
        <dbReference type="HAMAP-Rule" id="MF_01074"/>
    </source>
</evidence>
<accession>A0A5D6W0Y2</accession>
<dbReference type="InterPro" id="IPR002822">
    <property type="entry name" value="Ni_insertion"/>
</dbReference>
<dbReference type="RefSeq" id="WP_149171963.1">
    <property type="nucleotide sequence ID" value="NZ_VTOY01000010.1"/>
</dbReference>
<gene>
    <name evidence="2 3" type="primary">larC</name>
    <name evidence="3" type="ORF">FZ040_10650</name>
</gene>
<name>A0A5D6W0Y2_9FIRM</name>
<proteinExistence type="inferred from homology"/>
<dbReference type="Proteomes" id="UP000323646">
    <property type="component" value="Unassembled WGS sequence"/>
</dbReference>
<keyword evidence="2" id="KW-0456">Lyase</keyword>
<comment type="caution">
    <text evidence="3">The sequence shown here is derived from an EMBL/GenBank/DDBJ whole genome shotgun (WGS) entry which is preliminary data.</text>
</comment>
<organism evidence="3 4">
    <name type="scientific">Selenomonas ruminis</name>
    <dbReference type="NCBI Taxonomy" id="2593411"/>
    <lineage>
        <taxon>Bacteria</taxon>
        <taxon>Bacillati</taxon>
        <taxon>Bacillota</taxon>
        <taxon>Negativicutes</taxon>
        <taxon>Selenomonadales</taxon>
        <taxon>Selenomonadaceae</taxon>
        <taxon>Selenomonas</taxon>
    </lineage>
</organism>
<evidence type="ECO:0000256" key="1">
    <source>
        <dbReference type="ARBA" id="ARBA00022596"/>
    </source>
</evidence>